<comment type="caution">
    <text evidence="2">The sequence shown here is derived from an EMBL/GenBank/DDBJ whole genome shotgun (WGS) entry which is preliminary data.</text>
</comment>
<gene>
    <name evidence="2" type="ORF">H9710_06545</name>
</gene>
<accession>A0A9D2SG93</accession>
<feature type="compositionally biased region" description="Polar residues" evidence="1">
    <location>
        <begin position="131"/>
        <end position="140"/>
    </location>
</feature>
<evidence type="ECO:0000313" key="3">
    <source>
        <dbReference type="Proteomes" id="UP000826793"/>
    </source>
</evidence>
<evidence type="ECO:0000256" key="1">
    <source>
        <dbReference type="SAM" id="MobiDB-lite"/>
    </source>
</evidence>
<dbReference type="Gene3D" id="3.40.50.300">
    <property type="entry name" value="P-loop containing nucleotide triphosphate hydrolases"/>
    <property type="match status" value="1"/>
</dbReference>
<sequence>MGEHTEIRVLFAKDAVSTGWDCPRAEVIYSRRKRSDPTYITQLIGRMIRTPLGRRVKTVEELNTVSCYLPEYDAQTVELVVNRLKEDNIPVAAANILKNPADVRWFGETQRRIERLLQNRQRPAADGGTLHASQQLSQEGPQEEQAPDFSVHLPEEEWQLAYAEEGLETEDQLRETLARIPRADSEALKASFEGIVTRQVRHDKPNAFLDLWDCVDIIQEDLDSTSGLGETLQEEFYNNVEGEIRRHPAEFKRAFSEIRNTTVSVKRVDPLTGEEFEDREELVENDTQRMTAYYKRAVHVFAGASDLIKYYINKRKDEQWEGDPEAISRICAVAACMEIVQAMEEWAEAKTRALLDRYGPQRYGVSEENLDRWNRVEGNTLPYIERTLHIQASVTRQNKDYDPYPKHIISDGDGWAYLNLNELEKKVVETELSRPMNVAWYRNQSRNLNASLSIPYYLNGEWENMYPDFLFFQQTGNGSIVRTIVDPHGDWLGDSVAKLKGYVAYLRDHPDLFGSVLAVAEDRDKTCRYLDLTLPSVQNAIDIFTGSSAKELFHGPLSQVYAVRQDR</sequence>
<evidence type="ECO:0000313" key="2">
    <source>
        <dbReference type="EMBL" id="HJB98222.1"/>
    </source>
</evidence>
<name>A0A9D2SG93_9FIRM</name>
<proteinExistence type="predicted"/>
<protein>
    <submittedName>
        <fullName evidence="2">Uncharacterized protein</fullName>
    </submittedName>
</protein>
<dbReference type="AlphaFoldDB" id="A0A9D2SG93"/>
<dbReference type="Proteomes" id="UP000826793">
    <property type="component" value="Unassembled WGS sequence"/>
</dbReference>
<organism evidence="2 3">
    <name type="scientific">Candidatus Acutalibacter pullicola</name>
    <dbReference type="NCBI Taxonomy" id="2838417"/>
    <lineage>
        <taxon>Bacteria</taxon>
        <taxon>Bacillati</taxon>
        <taxon>Bacillota</taxon>
        <taxon>Clostridia</taxon>
        <taxon>Eubacteriales</taxon>
        <taxon>Acutalibacteraceae</taxon>
        <taxon>Acutalibacter</taxon>
    </lineage>
</organism>
<dbReference type="InterPro" id="IPR027417">
    <property type="entry name" value="P-loop_NTPase"/>
</dbReference>
<reference evidence="2" key="1">
    <citation type="journal article" date="2021" name="PeerJ">
        <title>Extensive microbial diversity within the chicken gut microbiome revealed by metagenomics and culture.</title>
        <authorList>
            <person name="Gilroy R."/>
            <person name="Ravi A."/>
            <person name="Getino M."/>
            <person name="Pursley I."/>
            <person name="Horton D.L."/>
            <person name="Alikhan N.F."/>
            <person name="Baker D."/>
            <person name="Gharbi K."/>
            <person name="Hall N."/>
            <person name="Watson M."/>
            <person name="Adriaenssens E.M."/>
            <person name="Foster-Nyarko E."/>
            <person name="Jarju S."/>
            <person name="Secka A."/>
            <person name="Antonio M."/>
            <person name="Oren A."/>
            <person name="Chaudhuri R.R."/>
            <person name="La Ragione R."/>
            <person name="Hildebrand F."/>
            <person name="Pallen M.J."/>
        </authorList>
    </citation>
    <scope>NUCLEOTIDE SEQUENCE</scope>
    <source>
        <strain evidence="2">CHK185-1770</strain>
    </source>
</reference>
<feature type="region of interest" description="Disordered" evidence="1">
    <location>
        <begin position="121"/>
        <end position="148"/>
    </location>
</feature>
<reference evidence="2" key="2">
    <citation type="submission" date="2021-04" db="EMBL/GenBank/DDBJ databases">
        <authorList>
            <person name="Gilroy R."/>
        </authorList>
    </citation>
    <scope>NUCLEOTIDE SEQUENCE</scope>
    <source>
        <strain evidence="2">CHK185-1770</strain>
    </source>
</reference>
<dbReference type="EMBL" id="DWXG01000050">
    <property type="protein sequence ID" value="HJB98222.1"/>
    <property type="molecule type" value="Genomic_DNA"/>
</dbReference>